<sequence>MLLSALALGFLGSLHCLGMCGPIAFFLPLDRNSKIKKTIQLFIYHAGRLLAYGLIGMLFGFLGKGLSIFGMQQKLSIGIGIIMILLVVVPSRYFNKYRLSKPIYAALGKVKSKLGAELKKKTPDVFLTIGFLNGFLPCGLVYMALLGAIAFGSPLQGGFYMILFGAGTIPLMTLVVFSKGLLADPLKSKMRKLVPIFVMMIGVLFIIRGLGLGIPYVSPKPASANSVSASIECHQP</sequence>
<feature type="transmembrane region" description="Helical" evidence="1">
    <location>
        <begin position="157"/>
        <end position="182"/>
    </location>
</feature>
<keyword evidence="1" id="KW-1133">Transmembrane helix</keyword>
<proteinExistence type="predicted"/>
<dbReference type="Pfam" id="PF13386">
    <property type="entry name" value="DsbD_2"/>
    <property type="match status" value="1"/>
</dbReference>
<evidence type="ECO:0000259" key="2">
    <source>
        <dbReference type="Pfam" id="PF13386"/>
    </source>
</evidence>
<dbReference type="Proteomes" id="UP000248536">
    <property type="component" value="Chromosome"/>
</dbReference>
<protein>
    <recommendedName>
        <fullName evidence="2">Urease accessory protein UreH-like transmembrane domain-containing protein</fullName>
    </recommendedName>
</protein>
<feature type="transmembrane region" description="Helical" evidence="1">
    <location>
        <begin position="125"/>
        <end position="151"/>
    </location>
</feature>
<feature type="transmembrane region" description="Helical" evidence="1">
    <location>
        <begin position="75"/>
        <end position="94"/>
    </location>
</feature>
<organism evidence="3 4">
    <name type="scientific">Flagellimonas maritima</name>
    <dbReference type="NCBI Taxonomy" id="1383885"/>
    <lineage>
        <taxon>Bacteria</taxon>
        <taxon>Pseudomonadati</taxon>
        <taxon>Bacteroidota</taxon>
        <taxon>Flavobacteriia</taxon>
        <taxon>Flavobacteriales</taxon>
        <taxon>Flavobacteriaceae</taxon>
        <taxon>Flagellimonas</taxon>
    </lineage>
</organism>
<name>A0A2Z4LSX4_9FLAO</name>
<dbReference type="OrthoDB" id="594443at2"/>
<dbReference type="RefSeq" id="WP_112378455.1">
    <property type="nucleotide sequence ID" value="NZ_CP030104.1"/>
</dbReference>
<evidence type="ECO:0000313" key="4">
    <source>
        <dbReference type="Proteomes" id="UP000248536"/>
    </source>
</evidence>
<dbReference type="InterPro" id="IPR039447">
    <property type="entry name" value="UreH-like_TM_dom"/>
</dbReference>
<dbReference type="KEGG" id="spon:HME9304_02039"/>
<reference evidence="3 4" key="1">
    <citation type="submission" date="2018-06" db="EMBL/GenBank/DDBJ databases">
        <title>Spongiibacterium sp. HME9304 Genome sequencing and assembly.</title>
        <authorList>
            <person name="Kang H."/>
            <person name="Kim H."/>
            <person name="Joh K."/>
        </authorList>
    </citation>
    <scope>NUCLEOTIDE SEQUENCE [LARGE SCALE GENOMIC DNA]</scope>
    <source>
        <strain evidence="3 4">HME9304</strain>
    </source>
</reference>
<evidence type="ECO:0000313" key="3">
    <source>
        <dbReference type="EMBL" id="AWX45031.1"/>
    </source>
</evidence>
<feature type="transmembrane region" description="Helical" evidence="1">
    <location>
        <begin position="194"/>
        <end position="217"/>
    </location>
</feature>
<evidence type="ECO:0000256" key="1">
    <source>
        <dbReference type="SAM" id="Phobius"/>
    </source>
</evidence>
<keyword evidence="1" id="KW-0472">Membrane</keyword>
<keyword evidence="4" id="KW-1185">Reference proteome</keyword>
<dbReference type="PANTHER" id="PTHR42208:SF1">
    <property type="entry name" value="HEAVY METAL TRANSPORTER"/>
    <property type="match status" value="1"/>
</dbReference>
<feature type="transmembrane region" description="Helical" evidence="1">
    <location>
        <begin position="6"/>
        <end position="29"/>
    </location>
</feature>
<keyword evidence="1" id="KW-0812">Transmembrane</keyword>
<gene>
    <name evidence="3" type="ORF">HME9304_02039</name>
</gene>
<accession>A0A2Z4LSX4</accession>
<dbReference type="AlphaFoldDB" id="A0A2Z4LSX4"/>
<feature type="transmembrane region" description="Helical" evidence="1">
    <location>
        <begin position="41"/>
        <end position="63"/>
    </location>
</feature>
<dbReference type="EMBL" id="CP030104">
    <property type="protein sequence ID" value="AWX45031.1"/>
    <property type="molecule type" value="Genomic_DNA"/>
</dbReference>
<dbReference type="PANTHER" id="PTHR42208">
    <property type="entry name" value="HEAVY METAL TRANSPORTER-RELATED"/>
    <property type="match status" value="1"/>
</dbReference>
<feature type="domain" description="Urease accessory protein UreH-like transmembrane" evidence="2">
    <location>
        <begin position="5"/>
        <end position="204"/>
    </location>
</feature>